<dbReference type="Gene3D" id="3.50.50.60">
    <property type="entry name" value="FAD/NAD(P)-binding domain"/>
    <property type="match status" value="1"/>
</dbReference>
<dbReference type="InterPro" id="IPR036188">
    <property type="entry name" value="FAD/NAD-bd_sf"/>
</dbReference>
<gene>
    <name evidence="6" type="ORF">LQ384_20625</name>
</gene>
<dbReference type="SUPFAM" id="SSF51905">
    <property type="entry name" value="FAD/NAD(P)-binding domain"/>
    <property type="match status" value="1"/>
</dbReference>
<comment type="cofactor">
    <cofactor evidence="1">
        <name>FAD</name>
        <dbReference type="ChEBI" id="CHEBI:57692"/>
    </cofactor>
</comment>
<evidence type="ECO:0000313" key="6">
    <source>
        <dbReference type="EMBL" id="MCD2113520.1"/>
    </source>
</evidence>
<organism evidence="6 7">
    <name type="scientific">Rhodococcus rhodochrous</name>
    <dbReference type="NCBI Taxonomy" id="1829"/>
    <lineage>
        <taxon>Bacteria</taxon>
        <taxon>Bacillati</taxon>
        <taxon>Actinomycetota</taxon>
        <taxon>Actinomycetes</taxon>
        <taxon>Mycobacteriales</taxon>
        <taxon>Nocardiaceae</taxon>
        <taxon>Rhodococcus</taxon>
    </lineage>
</organism>
<evidence type="ECO:0000256" key="2">
    <source>
        <dbReference type="ARBA" id="ARBA00022630"/>
    </source>
</evidence>
<dbReference type="NCBIfam" id="NF005510">
    <property type="entry name" value="PRK07121.1-3"/>
    <property type="match status" value="1"/>
</dbReference>
<dbReference type="AlphaFoldDB" id="A0AAW4XLD6"/>
<evidence type="ECO:0000256" key="3">
    <source>
        <dbReference type="ARBA" id="ARBA00022827"/>
    </source>
</evidence>
<dbReference type="InterPro" id="IPR027477">
    <property type="entry name" value="Succ_DH/fumarate_Rdtase_cat_sf"/>
</dbReference>
<dbReference type="GO" id="GO:0033765">
    <property type="term" value="F:steroid dehydrogenase activity, acting on the CH-CH group of donors"/>
    <property type="evidence" value="ECO:0007669"/>
    <property type="project" value="UniProtKB-ARBA"/>
</dbReference>
<proteinExistence type="predicted"/>
<evidence type="ECO:0000256" key="1">
    <source>
        <dbReference type="ARBA" id="ARBA00001974"/>
    </source>
</evidence>
<dbReference type="Gene3D" id="3.90.700.10">
    <property type="entry name" value="Succinate dehydrogenase/fumarate reductase flavoprotein, catalytic domain"/>
    <property type="match status" value="1"/>
</dbReference>
<dbReference type="RefSeq" id="WP_159417235.1">
    <property type="nucleotide sequence ID" value="NZ_CP027557.1"/>
</dbReference>
<protein>
    <submittedName>
        <fullName evidence="6">FAD-dependent oxidoreductase</fullName>
    </submittedName>
</protein>
<dbReference type="EMBL" id="JAJNCO010000012">
    <property type="protein sequence ID" value="MCD2113520.1"/>
    <property type="molecule type" value="Genomic_DNA"/>
</dbReference>
<dbReference type="InterPro" id="IPR003953">
    <property type="entry name" value="FAD-dep_OxRdtase_2_FAD-bd"/>
</dbReference>
<dbReference type="InterPro" id="IPR050315">
    <property type="entry name" value="FAD-oxidoreductase_2"/>
</dbReference>
<evidence type="ECO:0000313" key="7">
    <source>
        <dbReference type="Proteomes" id="UP001198630"/>
    </source>
</evidence>
<keyword evidence="4" id="KW-0560">Oxidoreductase</keyword>
<accession>A0AAW4XLD6</accession>
<keyword evidence="2" id="KW-0285">Flavoprotein</keyword>
<dbReference type="GO" id="GO:0008202">
    <property type="term" value="P:steroid metabolic process"/>
    <property type="evidence" value="ECO:0007669"/>
    <property type="project" value="UniProtKB-ARBA"/>
</dbReference>
<reference evidence="6" key="1">
    <citation type="submission" date="2021-11" db="EMBL/GenBank/DDBJ databases">
        <title>Development of a sustainable strategy for remediation of hydrocarbon-contaminated territories based on the waste exchange concept.</title>
        <authorList>
            <person name="Elkin A."/>
        </authorList>
    </citation>
    <scope>NUCLEOTIDE SEQUENCE</scope>
    <source>
        <strain evidence="6">IEGM 757</strain>
    </source>
</reference>
<feature type="domain" description="FAD-dependent oxidoreductase 2 FAD-binding" evidence="5">
    <location>
        <begin position="20"/>
        <end position="453"/>
    </location>
</feature>
<dbReference type="Pfam" id="PF00890">
    <property type="entry name" value="FAD_binding_2"/>
    <property type="match status" value="1"/>
</dbReference>
<dbReference type="SUPFAM" id="SSF56425">
    <property type="entry name" value="Succinate dehydrogenase/fumarate reductase flavoprotein, catalytic domain"/>
    <property type="match status" value="1"/>
</dbReference>
<name>A0AAW4XLD6_RHORH</name>
<sequence>MNDFAALKASEITEWDRQVDVIVVGCGAAGVSAAIEARVSGAEVLALEAAGEPGGTSAMSGGLIYLGGGTALQQACGFEDSPEEMARFLMAACGPHADEEKVRIYCEGSVAHYDWLVDCGVPFKPSFWSAPTAEPWNDDGLMFSGGEDAAPFAGLAKPAPRGHCPAAPSASRHGSAGGFLLMEVLARRATELGVEQSNNTRVRRLVVDDDGAVVGVLARRFGKDLLLAARRGVVLTAGGFIYDERLLADHAPALVGTDKLGVEDNDGSVLRAAMAVGAATVRMDAGEAAFSVPPALVKPGVLVNASGQRFINEDAYLGRVGQHGLFRQDGRVWLILDEEIFDAAEEFRGPVQPGFVAETIEELAEETGLPAGALADTVAAYNRAAETGHDERFGKSPRWLAPLRSPFAAIDASGRFRTFTLGGLKTTPDGTVLDHDGAPVPGLYAAGRITSGIPATGYVSGASLGDCTFFGRRAGASAALAQPRISAKETVSCATD</sequence>
<dbReference type="PANTHER" id="PTHR43400">
    <property type="entry name" value="FUMARATE REDUCTASE"/>
    <property type="match status" value="1"/>
</dbReference>
<dbReference type="PANTHER" id="PTHR43400:SF10">
    <property type="entry name" value="3-OXOSTEROID 1-DEHYDROGENASE"/>
    <property type="match status" value="1"/>
</dbReference>
<dbReference type="Proteomes" id="UP001198630">
    <property type="component" value="Unassembled WGS sequence"/>
</dbReference>
<keyword evidence="3" id="KW-0274">FAD</keyword>
<evidence type="ECO:0000259" key="5">
    <source>
        <dbReference type="Pfam" id="PF00890"/>
    </source>
</evidence>
<comment type="caution">
    <text evidence="6">The sequence shown here is derived from an EMBL/GenBank/DDBJ whole genome shotgun (WGS) entry which is preliminary data.</text>
</comment>
<evidence type="ECO:0000256" key="4">
    <source>
        <dbReference type="ARBA" id="ARBA00023002"/>
    </source>
</evidence>